<organism evidence="3 4">
    <name type="scientific">Amycolatopsis cihanbeyliensis</name>
    <dbReference type="NCBI Taxonomy" id="1128664"/>
    <lineage>
        <taxon>Bacteria</taxon>
        <taxon>Bacillati</taxon>
        <taxon>Actinomycetota</taxon>
        <taxon>Actinomycetes</taxon>
        <taxon>Pseudonocardiales</taxon>
        <taxon>Pseudonocardiaceae</taxon>
        <taxon>Amycolatopsis</taxon>
    </lineage>
</organism>
<evidence type="ECO:0000259" key="2">
    <source>
        <dbReference type="Pfam" id="PF11887"/>
    </source>
</evidence>
<dbReference type="PANTHER" id="PTHR33371:SF18">
    <property type="entry name" value="MCE-FAMILY PROTEIN MCE3C"/>
    <property type="match status" value="1"/>
</dbReference>
<dbReference type="InterPro" id="IPR003399">
    <property type="entry name" value="Mce/MlaD"/>
</dbReference>
<dbReference type="GO" id="GO:0005576">
    <property type="term" value="C:extracellular region"/>
    <property type="evidence" value="ECO:0007669"/>
    <property type="project" value="TreeGrafter"/>
</dbReference>
<evidence type="ECO:0000313" key="4">
    <source>
        <dbReference type="Proteomes" id="UP000320876"/>
    </source>
</evidence>
<dbReference type="NCBIfam" id="TIGR00996">
    <property type="entry name" value="Mtu_fam_mce"/>
    <property type="match status" value="1"/>
</dbReference>
<feature type="domain" description="Mammalian cell entry C-terminal" evidence="2">
    <location>
        <begin position="120"/>
        <end position="303"/>
    </location>
</feature>
<dbReference type="AlphaFoldDB" id="A0A542CSG9"/>
<dbReference type="InterPro" id="IPR052336">
    <property type="entry name" value="MlaD_Phospholipid_Transporter"/>
</dbReference>
<reference evidence="3 4" key="1">
    <citation type="submission" date="2019-06" db="EMBL/GenBank/DDBJ databases">
        <title>Sequencing the genomes of 1000 actinobacteria strains.</title>
        <authorList>
            <person name="Klenk H.-P."/>
        </authorList>
    </citation>
    <scope>NUCLEOTIDE SEQUENCE [LARGE SCALE GENOMIC DNA]</scope>
    <source>
        <strain evidence="3 4">DSM 45679</strain>
    </source>
</reference>
<dbReference type="EMBL" id="VFML01000002">
    <property type="protein sequence ID" value="TQI93720.1"/>
    <property type="molecule type" value="Genomic_DNA"/>
</dbReference>
<comment type="caution">
    <text evidence="3">The sequence shown here is derived from an EMBL/GenBank/DDBJ whole genome shotgun (WGS) entry which is preliminary data.</text>
</comment>
<dbReference type="InterPro" id="IPR024516">
    <property type="entry name" value="Mce_C"/>
</dbReference>
<dbReference type="Pfam" id="PF02470">
    <property type="entry name" value="MlaD"/>
    <property type="match status" value="1"/>
</dbReference>
<feature type="domain" description="Mce/MlaD" evidence="1">
    <location>
        <begin position="42"/>
        <end position="115"/>
    </location>
</feature>
<dbReference type="OrthoDB" id="5241191at2"/>
<proteinExistence type="predicted"/>
<name>A0A542CSG9_AMYCI</name>
<keyword evidence="4" id="KW-1185">Reference proteome</keyword>
<evidence type="ECO:0000259" key="1">
    <source>
        <dbReference type="Pfam" id="PF02470"/>
    </source>
</evidence>
<dbReference type="PANTHER" id="PTHR33371">
    <property type="entry name" value="INTERMEMBRANE PHOSPHOLIPID TRANSPORT SYSTEM BINDING PROTEIN MLAD-RELATED"/>
    <property type="match status" value="1"/>
</dbReference>
<dbReference type="Proteomes" id="UP000320876">
    <property type="component" value="Unassembled WGS sequence"/>
</dbReference>
<dbReference type="Pfam" id="PF11887">
    <property type="entry name" value="Mce4_CUP1"/>
    <property type="match status" value="1"/>
</dbReference>
<sequence>MTGGIPPRRGPVRDGAIGAVVLLLVVALAIAVPRLSFRAATHAYSAEFGNAAGLTSGDQVYVAGVPAGRVTGVALAGDRVRVDFRLDSGQPLGAGSGAAVKLGTILGTRYLSVRPAGEGALPAGGTIPLERTSVPYSLNDIGTRAADTAQAFDLPALRRMIEALRRHTPDGELLGKALDGVGRASELVRAHGGRFRELLAGVRSLTSTLLDERDTLTRLLGDAELVAELLSSRRETIRSIIAGVHELSTALENLLRENEPLLGPLLADLHTITDTLSRNAEAIGETLRLLGPASRYLADATGNGPWGDVSAPAGPLPDNLLCVAGLLGGCR</sequence>
<accession>A0A542CSG9</accession>
<gene>
    <name evidence="3" type="ORF">FB471_5861</name>
</gene>
<dbReference type="InterPro" id="IPR005693">
    <property type="entry name" value="Mce"/>
</dbReference>
<protein>
    <submittedName>
        <fullName evidence="3">Phospholipid/cholesterol/gamma-HCH transport system substrate-binding protein</fullName>
    </submittedName>
</protein>
<dbReference type="RefSeq" id="WP_142002768.1">
    <property type="nucleotide sequence ID" value="NZ_VFML01000002.1"/>
</dbReference>
<evidence type="ECO:0000313" key="3">
    <source>
        <dbReference type="EMBL" id="TQI93720.1"/>
    </source>
</evidence>